<gene>
    <name evidence="4" type="primary">8028164</name>
    <name evidence="3" type="ORF">IscW_ISCW003193</name>
</gene>
<dbReference type="InterPro" id="IPR050951">
    <property type="entry name" value="Retrovirus_Pol_polyprotein"/>
</dbReference>
<dbReference type="GO" id="GO:0015074">
    <property type="term" value="P:DNA integration"/>
    <property type="evidence" value="ECO:0007669"/>
    <property type="project" value="InterPro"/>
</dbReference>
<dbReference type="PaxDb" id="6945-B7PD63"/>
<protein>
    <recommendedName>
        <fullName evidence="1">RNA-directed DNA polymerase</fullName>
        <ecNumber evidence="1">2.7.7.49</ecNumber>
    </recommendedName>
</protein>
<dbReference type="VEuPathDB" id="VectorBase:ISCI003193"/>
<name>B7PD63_IXOSC</name>
<dbReference type="SUPFAM" id="SSF53098">
    <property type="entry name" value="Ribonuclease H-like"/>
    <property type="match status" value="1"/>
</dbReference>
<dbReference type="InterPro" id="IPR001584">
    <property type="entry name" value="Integrase_cat-core"/>
</dbReference>
<dbReference type="EMBL" id="DS688455">
    <property type="protein sequence ID" value="EEC04535.1"/>
    <property type="molecule type" value="Genomic_DNA"/>
</dbReference>
<evidence type="ECO:0000313" key="3">
    <source>
        <dbReference type="EMBL" id="EEC04535.1"/>
    </source>
</evidence>
<dbReference type="InterPro" id="IPR041588">
    <property type="entry name" value="Integrase_H2C2"/>
</dbReference>
<dbReference type="STRING" id="6945.B7PD63"/>
<dbReference type="EnsemblMetazoa" id="ISCW003193-RA">
    <property type="protein sequence ID" value="ISCW003193-PA"/>
    <property type="gene ID" value="ISCW003193"/>
</dbReference>
<dbReference type="InterPro" id="IPR012337">
    <property type="entry name" value="RNaseH-like_sf"/>
</dbReference>
<dbReference type="Pfam" id="PF17921">
    <property type="entry name" value="Integrase_H2C2"/>
    <property type="match status" value="1"/>
</dbReference>
<feature type="domain" description="Integrase catalytic" evidence="2">
    <location>
        <begin position="96"/>
        <end position="203"/>
    </location>
</feature>
<dbReference type="PANTHER" id="PTHR37984:SF15">
    <property type="entry name" value="INTEGRASE CATALYTIC DOMAIN-CONTAINING PROTEIN"/>
    <property type="match status" value="1"/>
</dbReference>
<dbReference type="GO" id="GO:0003676">
    <property type="term" value="F:nucleic acid binding"/>
    <property type="evidence" value="ECO:0007669"/>
    <property type="project" value="InterPro"/>
</dbReference>
<keyword evidence="3" id="KW-0808">Transferase</keyword>
<evidence type="ECO:0000256" key="1">
    <source>
        <dbReference type="ARBA" id="ARBA00012493"/>
    </source>
</evidence>
<dbReference type="HOGENOM" id="CLU_000384_29_2_1"/>
<evidence type="ECO:0000259" key="2">
    <source>
        <dbReference type="PROSITE" id="PS50994"/>
    </source>
</evidence>
<proteinExistence type="predicted"/>
<reference evidence="3 5" key="1">
    <citation type="submission" date="2008-03" db="EMBL/GenBank/DDBJ databases">
        <title>Annotation of Ixodes scapularis.</title>
        <authorList>
            <consortium name="Ixodes scapularis Genome Project Consortium"/>
            <person name="Caler E."/>
            <person name="Hannick L.I."/>
            <person name="Bidwell S."/>
            <person name="Joardar V."/>
            <person name="Thiagarajan M."/>
            <person name="Amedeo P."/>
            <person name="Galinsky K.J."/>
            <person name="Schobel S."/>
            <person name="Inman J."/>
            <person name="Hostetler J."/>
            <person name="Miller J."/>
            <person name="Hammond M."/>
            <person name="Megy K."/>
            <person name="Lawson D."/>
            <person name="Kodira C."/>
            <person name="Sutton G."/>
            <person name="Meyer J."/>
            <person name="Hill C.A."/>
            <person name="Birren B."/>
            <person name="Nene V."/>
            <person name="Collins F."/>
            <person name="Alarcon-Chaidez F."/>
            <person name="Wikel S."/>
            <person name="Strausberg R."/>
        </authorList>
    </citation>
    <scope>NUCLEOTIDE SEQUENCE [LARGE SCALE GENOMIC DNA]</scope>
    <source>
        <strain evidence="5">Wikel</strain>
        <strain evidence="3">Wikel colony</strain>
    </source>
</reference>
<dbReference type="EC" id="2.7.7.49" evidence="1"/>
<keyword evidence="3" id="KW-0548">Nucleotidyltransferase</keyword>
<dbReference type="Proteomes" id="UP000001555">
    <property type="component" value="Unassembled WGS sequence"/>
</dbReference>
<accession>B7PD63</accession>
<dbReference type="OrthoDB" id="6431486at2759"/>
<evidence type="ECO:0000313" key="5">
    <source>
        <dbReference type="Proteomes" id="UP000001555"/>
    </source>
</evidence>
<organism>
    <name type="scientific">Ixodes scapularis</name>
    <name type="common">Black-legged tick</name>
    <name type="synonym">Deer tick</name>
    <dbReference type="NCBI Taxonomy" id="6945"/>
    <lineage>
        <taxon>Eukaryota</taxon>
        <taxon>Metazoa</taxon>
        <taxon>Ecdysozoa</taxon>
        <taxon>Arthropoda</taxon>
        <taxon>Chelicerata</taxon>
        <taxon>Arachnida</taxon>
        <taxon>Acari</taxon>
        <taxon>Parasitiformes</taxon>
        <taxon>Ixodida</taxon>
        <taxon>Ixodoidea</taxon>
        <taxon>Ixodidae</taxon>
        <taxon>Ixodinae</taxon>
        <taxon>Ixodes</taxon>
    </lineage>
</organism>
<keyword evidence="5" id="KW-1185">Reference proteome</keyword>
<feature type="non-terminal residue" evidence="3">
    <location>
        <position position="203"/>
    </location>
</feature>
<dbReference type="VEuPathDB" id="VectorBase:ISCP_034816"/>
<dbReference type="FunFam" id="1.10.340.70:FF:000001">
    <property type="entry name" value="Retrovirus-related Pol polyprotein from transposon gypsy-like Protein"/>
    <property type="match status" value="1"/>
</dbReference>
<sequence>MSILDGLLYHKDQVLGQKVLQLTLPESRRSTVLCLAHKSFWGSHLGFHKTKANIKFSFYWPGMEKDICNHCNRCHSCQVRSDRRRCDRMPIAPLARPKLPFQNVNIDVIGLIDPPSARGHHYTLCVIDLCTRWPEVVCLKSLSTKVTCDALLIVLTRIGVREVECSDCATNFTTALTSEFLTTLVRTPRFSTPDHSESNGSVE</sequence>
<dbReference type="GO" id="GO:0003964">
    <property type="term" value="F:RNA-directed DNA polymerase activity"/>
    <property type="evidence" value="ECO:0007669"/>
    <property type="project" value="UniProtKB-EC"/>
</dbReference>
<dbReference type="PANTHER" id="PTHR37984">
    <property type="entry name" value="PROTEIN CBG26694"/>
    <property type="match status" value="1"/>
</dbReference>
<evidence type="ECO:0000313" key="4">
    <source>
        <dbReference type="EnsemblMetazoa" id="ISCW003193-PA"/>
    </source>
</evidence>
<dbReference type="Gene3D" id="1.10.340.70">
    <property type="match status" value="1"/>
</dbReference>
<dbReference type="InterPro" id="IPR036397">
    <property type="entry name" value="RNaseH_sf"/>
</dbReference>
<dbReference type="AlphaFoldDB" id="B7PD63"/>
<dbReference type="Gene3D" id="3.30.420.10">
    <property type="entry name" value="Ribonuclease H-like superfamily/Ribonuclease H"/>
    <property type="match status" value="1"/>
</dbReference>
<dbReference type="PROSITE" id="PS50994">
    <property type="entry name" value="INTEGRASE"/>
    <property type="match status" value="1"/>
</dbReference>
<dbReference type="VEuPathDB" id="VectorBase:ISCW003193"/>
<reference evidence="4" key="2">
    <citation type="submission" date="2020-05" db="UniProtKB">
        <authorList>
            <consortium name="EnsemblMetazoa"/>
        </authorList>
    </citation>
    <scope>IDENTIFICATION</scope>
    <source>
        <strain evidence="4">wikel</strain>
    </source>
</reference>
<dbReference type="EMBL" id="ABJB011069734">
    <property type="status" value="NOT_ANNOTATED_CDS"/>
    <property type="molecule type" value="Genomic_DNA"/>
</dbReference>